<dbReference type="OrthoDB" id="6607069at2759"/>
<keyword evidence="2" id="KW-1185">Reference proteome</keyword>
<dbReference type="Gene3D" id="2.20.25.240">
    <property type="match status" value="1"/>
</dbReference>
<organism evidence="1 2">
    <name type="scientific">Aphis glycines</name>
    <name type="common">Soybean aphid</name>
    <dbReference type="NCBI Taxonomy" id="307491"/>
    <lineage>
        <taxon>Eukaryota</taxon>
        <taxon>Metazoa</taxon>
        <taxon>Ecdysozoa</taxon>
        <taxon>Arthropoda</taxon>
        <taxon>Hexapoda</taxon>
        <taxon>Insecta</taxon>
        <taxon>Pterygota</taxon>
        <taxon>Neoptera</taxon>
        <taxon>Paraneoptera</taxon>
        <taxon>Hemiptera</taxon>
        <taxon>Sternorrhyncha</taxon>
        <taxon>Aphidomorpha</taxon>
        <taxon>Aphidoidea</taxon>
        <taxon>Aphididae</taxon>
        <taxon>Aphidini</taxon>
        <taxon>Aphis</taxon>
        <taxon>Aphis</taxon>
    </lineage>
</organism>
<evidence type="ECO:0000313" key="2">
    <source>
        <dbReference type="Proteomes" id="UP000475862"/>
    </source>
</evidence>
<dbReference type="AlphaFoldDB" id="A0A6G0SZN3"/>
<sequence>MEVRNILSEKQKYLKIIDNYKFCFHKCLANNIQRWKCTVKTCKAYLKIKENDHVLFNVSDTAHNHDALSEEIINRHIVSNSLKRKGTQELYERPAKLMNRYLKESIDVSVKNTLTITDIRYIKNNLYRARSEQLPKLPTSILTVHSALNAKNEPFLFLNDSINDKQTITYSEAFKAIDLECSKVCPEFKIDVIYVDFEVSFEANSENLARNTYKGCRFYLGQSCPEEVGDFFSFELSEIQPVDSKVVDFADYLVNNYILEESLFPPSIWTEKSSSLQRTTNACESFHKKLNSFF</sequence>
<accession>A0A6G0SZN3</accession>
<name>A0A6G0SZN3_APHGL</name>
<proteinExistence type="predicted"/>
<dbReference type="EMBL" id="VYZN01000075">
    <property type="protein sequence ID" value="KAE9523833.1"/>
    <property type="molecule type" value="Genomic_DNA"/>
</dbReference>
<evidence type="ECO:0000313" key="1">
    <source>
        <dbReference type="EMBL" id="KAE9523833.1"/>
    </source>
</evidence>
<gene>
    <name evidence="1" type="ORF">AGLY_015721</name>
</gene>
<reference evidence="1 2" key="1">
    <citation type="submission" date="2019-08" db="EMBL/GenBank/DDBJ databases">
        <title>The genome of the soybean aphid Biotype 1, its phylome, world population structure and adaptation to the North American continent.</title>
        <authorList>
            <person name="Giordano R."/>
            <person name="Donthu R.K."/>
            <person name="Hernandez A.G."/>
            <person name="Wright C.L."/>
            <person name="Zimin A.V."/>
        </authorList>
    </citation>
    <scope>NUCLEOTIDE SEQUENCE [LARGE SCALE GENOMIC DNA]</scope>
    <source>
        <tissue evidence="1">Whole aphids</tissue>
    </source>
</reference>
<dbReference type="Proteomes" id="UP000475862">
    <property type="component" value="Unassembled WGS sequence"/>
</dbReference>
<comment type="caution">
    <text evidence="1">The sequence shown here is derived from an EMBL/GenBank/DDBJ whole genome shotgun (WGS) entry which is preliminary data.</text>
</comment>
<protein>
    <submittedName>
        <fullName evidence="1">Uncharacterized protein</fullName>
    </submittedName>
</protein>